<evidence type="ECO:0000313" key="7">
    <source>
        <dbReference type="EMBL" id="KKT36810.1"/>
    </source>
</evidence>
<gene>
    <name evidence="7" type="ORF">UW25_C0004G0138</name>
</gene>
<keyword evidence="5 6" id="KW-0472">Membrane</keyword>
<dbReference type="PANTHER" id="PTHR30093:SF44">
    <property type="entry name" value="TYPE II SECRETION SYSTEM CORE PROTEIN G"/>
    <property type="match status" value="1"/>
</dbReference>
<evidence type="ECO:0000313" key="8">
    <source>
        <dbReference type="Proteomes" id="UP000033815"/>
    </source>
</evidence>
<dbReference type="InterPro" id="IPR045584">
    <property type="entry name" value="Pilin-like"/>
</dbReference>
<protein>
    <submittedName>
        <fullName evidence="7">Uncharacterized protein</fullName>
    </submittedName>
</protein>
<dbReference type="InterPro" id="IPR000983">
    <property type="entry name" value="Bac_GSPG_pilin"/>
</dbReference>
<dbReference type="Gene3D" id="3.30.700.10">
    <property type="entry name" value="Glycoprotein, Type 4 Pilin"/>
    <property type="match status" value="1"/>
</dbReference>
<organism evidence="7 8">
    <name type="scientific">Candidatus Nomurabacteria bacterium GW2011_GWB1_44_12</name>
    <dbReference type="NCBI Taxonomy" id="1618748"/>
    <lineage>
        <taxon>Bacteria</taxon>
        <taxon>Candidatus Nomuraibacteriota</taxon>
    </lineage>
</organism>
<feature type="transmembrane region" description="Helical" evidence="6">
    <location>
        <begin position="31"/>
        <end position="52"/>
    </location>
</feature>
<sequence>MFWFTLLLLFGNVYVLLICNKEEYFFMKSKGFTLIELLIVIAIIGILASVVLGSLNTARTKATDAAIKSNLTNLRGAASIWYDDNAYMYASTDYSLAACPTATSTGNIFADSKIFSGVSEAYTKAGGASLSRCVALPTAWAVAVQLKTSDGAGNAGADAWCVDSVGASRQYIYTGVQTIADAITVDACS</sequence>
<dbReference type="GO" id="GO:0015627">
    <property type="term" value="C:type II protein secretion system complex"/>
    <property type="evidence" value="ECO:0007669"/>
    <property type="project" value="InterPro"/>
</dbReference>
<accession>A0A837I6W6</accession>
<comment type="subcellular location">
    <subcellularLocation>
        <location evidence="1">Membrane</location>
        <topology evidence="1">Single-pass membrane protein</topology>
    </subcellularLocation>
</comment>
<dbReference type="EMBL" id="LCHP01000004">
    <property type="protein sequence ID" value="KKT36810.1"/>
    <property type="molecule type" value="Genomic_DNA"/>
</dbReference>
<dbReference type="SUPFAM" id="SSF54523">
    <property type="entry name" value="Pili subunits"/>
    <property type="match status" value="1"/>
</dbReference>
<dbReference type="NCBIfam" id="TIGR02532">
    <property type="entry name" value="IV_pilin_GFxxxE"/>
    <property type="match status" value="1"/>
</dbReference>
<evidence type="ECO:0000256" key="1">
    <source>
        <dbReference type="ARBA" id="ARBA00004167"/>
    </source>
</evidence>
<keyword evidence="2" id="KW-0488">Methylation</keyword>
<evidence type="ECO:0000256" key="6">
    <source>
        <dbReference type="SAM" id="Phobius"/>
    </source>
</evidence>
<dbReference type="PRINTS" id="PR00813">
    <property type="entry name" value="BCTERIALGSPG"/>
</dbReference>
<evidence type="ECO:0000256" key="4">
    <source>
        <dbReference type="ARBA" id="ARBA00022989"/>
    </source>
</evidence>
<keyword evidence="3 6" id="KW-0812">Transmembrane</keyword>
<dbReference type="InterPro" id="IPR012902">
    <property type="entry name" value="N_methyl_site"/>
</dbReference>
<reference evidence="7 8" key="1">
    <citation type="journal article" date="2015" name="Nature">
        <title>rRNA introns, odd ribosomes, and small enigmatic genomes across a large radiation of phyla.</title>
        <authorList>
            <person name="Brown C.T."/>
            <person name="Hug L.A."/>
            <person name="Thomas B.C."/>
            <person name="Sharon I."/>
            <person name="Castelle C.J."/>
            <person name="Singh A."/>
            <person name="Wilkins M.J."/>
            <person name="Williams K.H."/>
            <person name="Banfield J.F."/>
        </authorList>
    </citation>
    <scope>NUCLEOTIDE SEQUENCE [LARGE SCALE GENOMIC DNA]</scope>
</reference>
<dbReference type="Pfam" id="PF07963">
    <property type="entry name" value="N_methyl"/>
    <property type="match status" value="1"/>
</dbReference>
<dbReference type="AlphaFoldDB" id="A0A837I6W6"/>
<dbReference type="GO" id="GO:0015628">
    <property type="term" value="P:protein secretion by the type II secretion system"/>
    <property type="evidence" value="ECO:0007669"/>
    <property type="project" value="InterPro"/>
</dbReference>
<evidence type="ECO:0000256" key="3">
    <source>
        <dbReference type="ARBA" id="ARBA00022692"/>
    </source>
</evidence>
<name>A0A837I6W6_9BACT</name>
<keyword evidence="4 6" id="KW-1133">Transmembrane helix</keyword>
<dbReference type="Proteomes" id="UP000033815">
    <property type="component" value="Unassembled WGS sequence"/>
</dbReference>
<dbReference type="GO" id="GO:0016020">
    <property type="term" value="C:membrane"/>
    <property type="evidence" value="ECO:0007669"/>
    <property type="project" value="UniProtKB-SubCell"/>
</dbReference>
<evidence type="ECO:0000256" key="2">
    <source>
        <dbReference type="ARBA" id="ARBA00022481"/>
    </source>
</evidence>
<evidence type="ECO:0000256" key="5">
    <source>
        <dbReference type="ARBA" id="ARBA00023136"/>
    </source>
</evidence>
<dbReference type="PANTHER" id="PTHR30093">
    <property type="entry name" value="GENERAL SECRETION PATHWAY PROTEIN G"/>
    <property type="match status" value="1"/>
</dbReference>
<comment type="caution">
    <text evidence="7">The sequence shown here is derived from an EMBL/GenBank/DDBJ whole genome shotgun (WGS) entry which is preliminary data.</text>
</comment>
<dbReference type="PROSITE" id="PS00409">
    <property type="entry name" value="PROKAR_NTER_METHYL"/>
    <property type="match status" value="1"/>
</dbReference>
<proteinExistence type="predicted"/>